<dbReference type="InterPro" id="IPR036400">
    <property type="entry name" value="Cyt_B5-like_heme/steroid_sf"/>
</dbReference>
<protein>
    <submittedName>
        <fullName evidence="8">Cytochrome b5-like heme/steroid binding domain-containing protein</fullName>
    </submittedName>
</protein>
<dbReference type="InterPro" id="IPR001199">
    <property type="entry name" value="Cyt_B5-like_heme/steroid-bd"/>
</dbReference>
<evidence type="ECO:0000256" key="4">
    <source>
        <dbReference type="ARBA" id="ARBA00038168"/>
    </source>
</evidence>
<evidence type="ECO:0000259" key="7">
    <source>
        <dbReference type="PROSITE" id="PS50255"/>
    </source>
</evidence>
<feature type="compositionally biased region" description="Polar residues" evidence="6">
    <location>
        <begin position="15"/>
        <end position="25"/>
    </location>
</feature>
<dbReference type="GO" id="GO:0046872">
    <property type="term" value="F:metal ion binding"/>
    <property type="evidence" value="ECO:0007669"/>
    <property type="project" value="UniProtKB-UniRule"/>
</dbReference>
<gene>
    <name evidence="8" type="ORF">FB567DRAFT_517135</name>
</gene>
<evidence type="ECO:0000313" key="8">
    <source>
        <dbReference type="EMBL" id="KAH7092403.1"/>
    </source>
</evidence>
<dbReference type="PROSITE" id="PS00191">
    <property type="entry name" value="CYTOCHROME_B5_1"/>
    <property type="match status" value="1"/>
</dbReference>
<dbReference type="SUPFAM" id="SSF55856">
    <property type="entry name" value="Cytochrome b5-like heme/steroid binding domain"/>
    <property type="match status" value="1"/>
</dbReference>
<dbReference type="EMBL" id="JAGMVJ010000003">
    <property type="protein sequence ID" value="KAH7092403.1"/>
    <property type="molecule type" value="Genomic_DNA"/>
</dbReference>
<sequence>MGWMKALGDKRPDPTSLQVEVTTPSGAKDEHGRKTPEVAYVEDISQLPSPNVSSRLSHALIPPSTPNADLPFFSASAIATAVTENKLYIVIDSIVYDCSTFIHEHPGGCRVLESFRGQDCSWQFWRFHSREVMEKWSWRLRIGRTEGVKNRWAERPRWVGLRRLGDDIANW</sequence>
<keyword evidence="1 5" id="KW-0349">Heme</keyword>
<dbReference type="Gene3D" id="3.10.120.10">
    <property type="entry name" value="Cytochrome b5-like heme/steroid binding domain"/>
    <property type="match status" value="1"/>
</dbReference>
<comment type="caution">
    <text evidence="8">The sequence shown here is derived from an EMBL/GenBank/DDBJ whole genome shotgun (WGS) entry which is preliminary data.</text>
</comment>
<dbReference type="OrthoDB" id="260519at2759"/>
<dbReference type="InterPro" id="IPR050668">
    <property type="entry name" value="Cytochrome_b5"/>
</dbReference>
<dbReference type="PANTHER" id="PTHR19359:SF95">
    <property type="entry name" value="CYTOCHROME B5 TYPE B"/>
    <property type="match status" value="1"/>
</dbReference>
<dbReference type="AlphaFoldDB" id="A0A8K0W2Q0"/>
<reference evidence="8" key="1">
    <citation type="journal article" date="2021" name="Nat. Commun.">
        <title>Genetic determinants of endophytism in the Arabidopsis root mycobiome.</title>
        <authorList>
            <person name="Mesny F."/>
            <person name="Miyauchi S."/>
            <person name="Thiergart T."/>
            <person name="Pickel B."/>
            <person name="Atanasova L."/>
            <person name="Karlsson M."/>
            <person name="Huettel B."/>
            <person name="Barry K.W."/>
            <person name="Haridas S."/>
            <person name="Chen C."/>
            <person name="Bauer D."/>
            <person name="Andreopoulos W."/>
            <person name="Pangilinan J."/>
            <person name="LaButti K."/>
            <person name="Riley R."/>
            <person name="Lipzen A."/>
            <person name="Clum A."/>
            <person name="Drula E."/>
            <person name="Henrissat B."/>
            <person name="Kohler A."/>
            <person name="Grigoriev I.V."/>
            <person name="Martin F.M."/>
            <person name="Hacquard S."/>
        </authorList>
    </citation>
    <scope>NUCLEOTIDE SEQUENCE</scope>
    <source>
        <strain evidence="8">MPI-SDFR-AT-0120</strain>
    </source>
</reference>
<evidence type="ECO:0000256" key="6">
    <source>
        <dbReference type="SAM" id="MobiDB-lite"/>
    </source>
</evidence>
<keyword evidence="9" id="KW-1185">Reference proteome</keyword>
<dbReference type="PROSITE" id="PS50255">
    <property type="entry name" value="CYTOCHROME_B5_2"/>
    <property type="match status" value="1"/>
</dbReference>
<proteinExistence type="inferred from homology"/>
<evidence type="ECO:0000313" key="9">
    <source>
        <dbReference type="Proteomes" id="UP000813461"/>
    </source>
</evidence>
<comment type="similarity">
    <text evidence="4 5">Belongs to the cytochrome b5 family.</text>
</comment>
<name>A0A8K0W2Q0_9PLEO</name>
<feature type="domain" description="Cytochrome b5 heme-binding" evidence="7">
    <location>
        <begin position="70"/>
        <end position="146"/>
    </location>
</feature>
<organism evidence="8 9">
    <name type="scientific">Paraphoma chrysanthemicola</name>
    <dbReference type="NCBI Taxonomy" id="798071"/>
    <lineage>
        <taxon>Eukaryota</taxon>
        <taxon>Fungi</taxon>
        <taxon>Dikarya</taxon>
        <taxon>Ascomycota</taxon>
        <taxon>Pezizomycotina</taxon>
        <taxon>Dothideomycetes</taxon>
        <taxon>Pleosporomycetidae</taxon>
        <taxon>Pleosporales</taxon>
        <taxon>Pleosporineae</taxon>
        <taxon>Phaeosphaeriaceae</taxon>
        <taxon>Paraphoma</taxon>
    </lineage>
</organism>
<dbReference type="GO" id="GO:0016020">
    <property type="term" value="C:membrane"/>
    <property type="evidence" value="ECO:0007669"/>
    <property type="project" value="TreeGrafter"/>
</dbReference>
<accession>A0A8K0W2Q0</accession>
<dbReference type="PANTHER" id="PTHR19359">
    <property type="entry name" value="CYTOCHROME B5"/>
    <property type="match status" value="1"/>
</dbReference>
<dbReference type="SMART" id="SM01117">
    <property type="entry name" value="Cyt-b5"/>
    <property type="match status" value="1"/>
</dbReference>
<keyword evidence="2 5" id="KW-0479">Metal-binding</keyword>
<evidence type="ECO:0000256" key="5">
    <source>
        <dbReference type="RuleBase" id="RU362121"/>
    </source>
</evidence>
<feature type="region of interest" description="Disordered" evidence="6">
    <location>
        <begin position="1"/>
        <end position="35"/>
    </location>
</feature>
<evidence type="ECO:0000256" key="1">
    <source>
        <dbReference type="ARBA" id="ARBA00022617"/>
    </source>
</evidence>
<evidence type="ECO:0000256" key="2">
    <source>
        <dbReference type="ARBA" id="ARBA00022723"/>
    </source>
</evidence>
<evidence type="ECO:0000256" key="3">
    <source>
        <dbReference type="ARBA" id="ARBA00023004"/>
    </source>
</evidence>
<dbReference type="Pfam" id="PF00173">
    <property type="entry name" value="Cyt-b5"/>
    <property type="match status" value="1"/>
</dbReference>
<dbReference type="Proteomes" id="UP000813461">
    <property type="component" value="Unassembled WGS sequence"/>
</dbReference>
<dbReference type="InterPro" id="IPR018506">
    <property type="entry name" value="Cyt_B5_heme-BS"/>
</dbReference>
<dbReference type="GO" id="GO:0020037">
    <property type="term" value="F:heme binding"/>
    <property type="evidence" value="ECO:0007669"/>
    <property type="project" value="UniProtKB-UniRule"/>
</dbReference>
<keyword evidence="3 5" id="KW-0408">Iron</keyword>